<dbReference type="PANTHER" id="PTHR15818:SF2">
    <property type="entry name" value="G-PATCH DOMAIN AND KOW MOTIFS-CONTAINING PROTEIN"/>
    <property type="match status" value="1"/>
</dbReference>
<evidence type="ECO:0000259" key="6">
    <source>
        <dbReference type="Pfam" id="PF12656"/>
    </source>
</evidence>
<comment type="similarity">
    <text evidence="2 4">Belongs to the SPP2 family.</text>
</comment>
<dbReference type="EMBL" id="CAJVRM010000057">
    <property type="protein sequence ID" value="CAG8972839.1"/>
    <property type="molecule type" value="Genomic_DNA"/>
</dbReference>
<dbReference type="GO" id="GO:0005681">
    <property type="term" value="C:spliceosomal complex"/>
    <property type="evidence" value="ECO:0007669"/>
    <property type="project" value="UniProtKB-UniRule"/>
</dbReference>
<dbReference type="InterPro" id="IPR026822">
    <property type="entry name" value="Spp2/MOS2_G-patch"/>
</dbReference>
<keyword evidence="4" id="KW-0507">mRNA processing</keyword>
<feature type="compositionally biased region" description="Basic and acidic residues" evidence="5">
    <location>
        <begin position="96"/>
        <end position="106"/>
    </location>
</feature>
<feature type="compositionally biased region" description="Low complexity" evidence="5">
    <location>
        <begin position="33"/>
        <end position="45"/>
    </location>
</feature>
<name>A0A9N9Q2K5_9HELO</name>
<comment type="subcellular location">
    <subcellularLocation>
        <location evidence="1 4">Nucleus</location>
    </subcellularLocation>
</comment>
<keyword evidence="4" id="KW-0508">mRNA splicing</keyword>
<comment type="caution">
    <text evidence="7">The sequence shown here is derived from an EMBL/GenBank/DDBJ whole genome shotgun (WGS) entry which is preliminary data.</text>
</comment>
<reference evidence="7" key="1">
    <citation type="submission" date="2021-07" db="EMBL/GenBank/DDBJ databases">
        <authorList>
            <person name="Durling M."/>
        </authorList>
    </citation>
    <scope>NUCLEOTIDE SEQUENCE</scope>
</reference>
<evidence type="ECO:0000313" key="8">
    <source>
        <dbReference type="Proteomes" id="UP000701801"/>
    </source>
</evidence>
<keyword evidence="8" id="KW-1185">Reference proteome</keyword>
<protein>
    <recommendedName>
        <fullName evidence="4">Pre-mRNA-splicing factor</fullName>
    </recommendedName>
</protein>
<feature type="compositionally biased region" description="Polar residues" evidence="5">
    <location>
        <begin position="46"/>
        <end position="62"/>
    </location>
</feature>
<feature type="compositionally biased region" description="Low complexity" evidence="5">
    <location>
        <begin position="224"/>
        <end position="237"/>
    </location>
</feature>
<dbReference type="PANTHER" id="PTHR15818">
    <property type="entry name" value="G PATCH AND KOW-CONTAINING"/>
    <property type="match status" value="1"/>
</dbReference>
<feature type="domain" description="Spp2/MOS2 G-patch" evidence="6">
    <location>
        <begin position="254"/>
        <end position="305"/>
    </location>
</feature>
<feature type="compositionally biased region" description="Polar residues" evidence="5">
    <location>
        <begin position="23"/>
        <end position="32"/>
    </location>
</feature>
<dbReference type="GO" id="GO:0000398">
    <property type="term" value="P:mRNA splicing, via spliceosome"/>
    <property type="evidence" value="ECO:0007669"/>
    <property type="project" value="UniProtKB-UniRule"/>
</dbReference>
<dbReference type="InterPro" id="IPR045166">
    <property type="entry name" value="Spp2-like"/>
</dbReference>
<dbReference type="Pfam" id="PF12656">
    <property type="entry name" value="G-patch_2"/>
    <property type="match status" value="1"/>
</dbReference>
<keyword evidence="4" id="KW-0747">Spliceosome</keyword>
<proteinExistence type="inferred from homology"/>
<feature type="region of interest" description="Disordered" evidence="5">
    <location>
        <begin position="169"/>
        <end position="240"/>
    </location>
</feature>
<gene>
    <name evidence="7" type="ORF">HYALB_00001258</name>
</gene>
<comment type="function">
    <text evidence="4">Involved in spliceosome maturation and the first step of pre-mRNA splicing.</text>
</comment>
<organism evidence="7 8">
    <name type="scientific">Hymenoscyphus albidus</name>
    <dbReference type="NCBI Taxonomy" id="595503"/>
    <lineage>
        <taxon>Eukaryota</taxon>
        <taxon>Fungi</taxon>
        <taxon>Dikarya</taxon>
        <taxon>Ascomycota</taxon>
        <taxon>Pezizomycotina</taxon>
        <taxon>Leotiomycetes</taxon>
        <taxon>Helotiales</taxon>
        <taxon>Helotiaceae</taxon>
        <taxon>Hymenoscyphus</taxon>
    </lineage>
</organism>
<evidence type="ECO:0000256" key="1">
    <source>
        <dbReference type="ARBA" id="ARBA00004123"/>
    </source>
</evidence>
<evidence type="ECO:0000256" key="3">
    <source>
        <dbReference type="ARBA" id="ARBA00023242"/>
    </source>
</evidence>
<dbReference type="Proteomes" id="UP000701801">
    <property type="component" value="Unassembled WGS sequence"/>
</dbReference>
<feature type="region of interest" description="Disordered" evidence="5">
    <location>
        <begin position="1"/>
        <end position="106"/>
    </location>
</feature>
<dbReference type="AlphaFoldDB" id="A0A9N9Q2K5"/>
<dbReference type="OrthoDB" id="5577072at2759"/>
<feature type="region of interest" description="Disordered" evidence="5">
    <location>
        <begin position="318"/>
        <end position="397"/>
    </location>
</feature>
<feature type="compositionally biased region" description="Basic and acidic residues" evidence="5">
    <location>
        <begin position="176"/>
        <end position="203"/>
    </location>
</feature>
<keyword evidence="3 4" id="KW-0539">Nucleus</keyword>
<evidence type="ECO:0000256" key="4">
    <source>
        <dbReference type="RuleBase" id="RU369096"/>
    </source>
</evidence>
<sequence length="397" mass="44960">MSPSKDDPASGSSTPKIAIKGFSLSSKAASTNKPSSVSKSGASSKPTFNSSLGKRPRSTFNHDSGSDSDDSRDGDSRRRGKHEVVTGFGEDGAISKADEERKRREREVLVIPKMPNRDWRADVRRVNGRNLLPPEVVREREAKARGAGEARKIEGVDCVNSQDGEIKWGLSLRKRERVEDAEGEEEAQRDKDEKEPQQEREPQTADQEALAALLGQKPEHKGPDLVIPITTTTDPVPGKISEQDAYRRAIAAAPEPSTLEDYTRVPVEEFGAALLRGMGWKGENVGKVRDVKRRQNLLGLGAKELKDAEELGAWVQKSDVKRLKTGGDKRNRREEKKGMGEYRREREDRERRREGGGRDERERERERDRRDDRDRDRRGERDGGYRRRDDRERDCRR</sequence>
<accession>A0A9N9Q2K5</accession>
<evidence type="ECO:0000256" key="5">
    <source>
        <dbReference type="SAM" id="MobiDB-lite"/>
    </source>
</evidence>
<evidence type="ECO:0000256" key="2">
    <source>
        <dbReference type="ARBA" id="ARBA00008576"/>
    </source>
</evidence>
<evidence type="ECO:0000313" key="7">
    <source>
        <dbReference type="EMBL" id="CAG8972839.1"/>
    </source>
</evidence>